<dbReference type="GO" id="GO:0007018">
    <property type="term" value="P:microtubule-based movement"/>
    <property type="evidence" value="ECO:0007669"/>
    <property type="project" value="InterPro"/>
</dbReference>
<dbReference type="GO" id="GO:0051231">
    <property type="term" value="P:spindle elongation"/>
    <property type="evidence" value="ECO:0007669"/>
    <property type="project" value="TreeGrafter"/>
</dbReference>
<comment type="caution">
    <text evidence="10">Lacks conserved residue(s) required for the propagation of feature annotation.</text>
</comment>
<evidence type="ECO:0000256" key="11">
    <source>
        <dbReference type="RuleBase" id="RU000394"/>
    </source>
</evidence>
<dbReference type="GO" id="GO:0090307">
    <property type="term" value="P:mitotic spindle assembly"/>
    <property type="evidence" value="ECO:0007669"/>
    <property type="project" value="TreeGrafter"/>
</dbReference>
<dbReference type="GO" id="GO:0005876">
    <property type="term" value="C:spindle microtubule"/>
    <property type="evidence" value="ECO:0007669"/>
    <property type="project" value="TreeGrafter"/>
</dbReference>
<dbReference type="Proteomes" id="UP000683360">
    <property type="component" value="Unassembled WGS sequence"/>
</dbReference>
<keyword evidence="3" id="KW-0597">Phosphoprotein</keyword>
<keyword evidence="14" id="KW-1185">Reference proteome</keyword>
<dbReference type="AlphaFoldDB" id="A0A8S3V037"/>
<dbReference type="InterPro" id="IPR036961">
    <property type="entry name" value="Kinesin_motor_dom_sf"/>
</dbReference>
<keyword evidence="7" id="KW-0175">Coiled coil</keyword>
<keyword evidence="9" id="KW-0206">Cytoskeleton</keyword>
<dbReference type="PROSITE" id="PS00411">
    <property type="entry name" value="KINESIN_MOTOR_1"/>
    <property type="match status" value="1"/>
</dbReference>
<protein>
    <recommendedName>
        <fullName evidence="11">Kinesin-like protein</fullName>
    </recommendedName>
</protein>
<evidence type="ECO:0000256" key="4">
    <source>
        <dbReference type="ARBA" id="ARBA00022701"/>
    </source>
</evidence>
<dbReference type="PRINTS" id="PR00380">
    <property type="entry name" value="KINESINHEAVY"/>
</dbReference>
<sequence length="334" mass="37962">MVKQWPNNNLKPKMFMDVTRLSAEQAAQEVKIKERTLKMVTFDVCLKYLIYLEPIPKKKTTTTTCSHLSDDRNGRSLYKSHCIFNIKILRVVDKGNPNHARVSMLSLCDLAGSERHSKTQSKGERLKEAGNINTSLMTLGRCIEALRNNQHHKDKTQLIPFRDSKLTRLFQNFSLGRGKAAMIVNVNQCASMFDETLHVFKFSAVAKQVGLYLTIGCGSSETRATTKEETEICTPPKVPRPSIPWATPGAADMSLMNSALKRGQQIPLPEDDFDEDMDSDSMDDSESAELVRIIDSLREKLKVEKHAKLLMERDIRDEVCKEMMEQIVKIEKRL</sequence>
<evidence type="ECO:0000259" key="12">
    <source>
        <dbReference type="PROSITE" id="PS50067"/>
    </source>
</evidence>
<dbReference type="PROSITE" id="PS50067">
    <property type="entry name" value="KINESIN_MOTOR_2"/>
    <property type="match status" value="1"/>
</dbReference>
<organism evidence="13 14">
    <name type="scientific">Mytilus edulis</name>
    <name type="common">Blue mussel</name>
    <dbReference type="NCBI Taxonomy" id="6550"/>
    <lineage>
        <taxon>Eukaryota</taxon>
        <taxon>Metazoa</taxon>
        <taxon>Spiralia</taxon>
        <taxon>Lophotrochozoa</taxon>
        <taxon>Mollusca</taxon>
        <taxon>Bivalvia</taxon>
        <taxon>Autobranchia</taxon>
        <taxon>Pteriomorphia</taxon>
        <taxon>Mytilida</taxon>
        <taxon>Mytiloidea</taxon>
        <taxon>Mytilidae</taxon>
        <taxon>Mytilinae</taxon>
        <taxon>Mytilus</taxon>
    </lineage>
</organism>
<comment type="similarity">
    <text evidence="10 11">Belongs to the TRAFAC class myosin-kinesin ATPase superfamily. Kinesin family.</text>
</comment>
<dbReference type="SMART" id="SM00129">
    <property type="entry name" value="KISc"/>
    <property type="match status" value="1"/>
</dbReference>
<dbReference type="SUPFAM" id="SSF52540">
    <property type="entry name" value="P-loop containing nucleoside triphosphate hydrolases"/>
    <property type="match status" value="1"/>
</dbReference>
<keyword evidence="5 11" id="KW-0547">Nucleotide-binding</keyword>
<dbReference type="InterPro" id="IPR001752">
    <property type="entry name" value="Kinesin_motor_dom"/>
</dbReference>
<dbReference type="OrthoDB" id="2403182at2759"/>
<reference evidence="13" key="1">
    <citation type="submission" date="2021-03" db="EMBL/GenBank/DDBJ databases">
        <authorList>
            <person name="Bekaert M."/>
        </authorList>
    </citation>
    <scope>NUCLEOTIDE SEQUENCE</scope>
</reference>
<dbReference type="Gene3D" id="3.40.850.10">
    <property type="entry name" value="Kinesin motor domain"/>
    <property type="match status" value="1"/>
</dbReference>
<dbReference type="InterPro" id="IPR019821">
    <property type="entry name" value="Kinesin_motor_CS"/>
</dbReference>
<dbReference type="GO" id="GO:0008017">
    <property type="term" value="F:microtubule binding"/>
    <property type="evidence" value="ECO:0007669"/>
    <property type="project" value="InterPro"/>
</dbReference>
<dbReference type="GO" id="GO:0008574">
    <property type="term" value="F:plus-end-directed microtubule motor activity"/>
    <property type="evidence" value="ECO:0007669"/>
    <property type="project" value="TreeGrafter"/>
</dbReference>
<dbReference type="PANTHER" id="PTHR47970:SF29">
    <property type="entry name" value="KINESIN FAMILY MEMBER 20B"/>
    <property type="match status" value="1"/>
</dbReference>
<dbReference type="GO" id="GO:0072686">
    <property type="term" value="C:mitotic spindle"/>
    <property type="evidence" value="ECO:0007669"/>
    <property type="project" value="TreeGrafter"/>
</dbReference>
<evidence type="ECO:0000256" key="2">
    <source>
        <dbReference type="ARBA" id="ARBA00022490"/>
    </source>
</evidence>
<evidence type="ECO:0000256" key="6">
    <source>
        <dbReference type="ARBA" id="ARBA00022840"/>
    </source>
</evidence>
<evidence type="ECO:0000256" key="10">
    <source>
        <dbReference type="PROSITE-ProRule" id="PRU00283"/>
    </source>
</evidence>
<evidence type="ECO:0000256" key="3">
    <source>
        <dbReference type="ARBA" id="ARBA00022553"/>
    </source>
</evidence>
<dbReference type="EMBL" id="CAJPWZ010002926">
    <property type="protein sequence ID" value="CAG2248215.1"/>
    <property type="molecule type" value="Genomic_DNA"/>
</dbReference>
<proteinExistence type="inferred from homology"/>
<evidence type="ECO:0000256" key="7">
    <source>
        <dbReference type="ARBA" id="ARBA00023054"/>
    </source>
</evidence>
<name>A0A8S3V037_MYTED</name>
<dbReference type="InterPro" id="IPR047149">
    <property type="entry name" value="KIF11-like"/>
</dbReference>
<keyword evidence="4 11" id="KW-0493">Microtubule</keyword>
<dbReference type="GO" id="GO:0005524">
    <property type="term" value="F:ATP binding"/>
    <property type="evidence" value="ECO:0007669"/>
    <property type="project" value="UniProtKB-KW"/>
</dbReference>
<feature type="domain" description="Kinesin motor" evidence="12">
    <location>
        <begin position="80"/>
        <end position="209"/>
    </location>
</feature>
<evidence type="ECO:0000256" key="5">
    <source>
        <dbReference type="ARBA" id="ARBA00022741"/>
    </source>
</evidence>
<dbReference type="GO" id="GO:0005634">
    <property type="term" value="C:nucleus"/>
    <property type="evidence" value="ECO:0007669"/>
    <property type="project" value="TreeGrafter"/>
</dbReference>
<keyword evidence="2" id="KW-0963">Cytoplasm</keyword>
<accession>A0A8S3V037</accession>
<evidence type="ECO:0000256" key="8">
    <source>
        <dbReference type="ARBA" id="ARBA00023175"/>
    </source>
</evidence>
<evidence type="ECO:0000256" key="9">
    <source>
        <dbReference type="ARBA" id="ARBA00023212"/>
    </source>
</evidence>
<gene>
    <name evidence="13" type="ORF">MEDL_60077</name>
</gene>
<comment type="caution">
    <text evidence="13">The sequence shown here is derived from an EMBL/GenBank/DDBJ whole genome shotgun (WGS) entry which is preliminary data.</text>
</comment>
<keyword evidence="6 11" id="KW-0067">ATP-binding</keyword>
<keyword evidence="8 11" id="KW-0505">Motor protein</keyword>
<dbReference type="Pfam" id="PF00225">
    <property type="entry name" value="Kinesin"/>
    <property type="match status" value="1"/>
</dbReference>
<evidence type="ECO:0000313" key="13">
    <source>
        <dbReference type="EMBL" id="CAG2248215.1"/>
    </source>
</evidence>
<dbReference type="PANTHER" id="PTHR47970">
    <property type="entry name" value="KINESIN-LIKE PROTEIN KIF11"/>
    <property type="match status" value="1"/>
</dbReference>
<evidence type="ECO:0000256" key="1">
    <source>
        <dbReference type="ARBA" id="ARBA00004186"/>
    </source>
</evidence>
<dbReference type="InterPro" id="IPR027417">
    <property type="entry name" value="P-loop_NTPase"/>
</dbReference>
<evidence type="ECO:0000313" key="14">
    <source>
        <dbReference type="Proteomes" id="UP000683360"/>
    </source>
</evidence>
<comment type="subcellular location">
    <subcellularLocation>
        <location evidence="1">Cytoplasm</location>
        <location evidence="1">Cytoskeleton</location>
        <location evidence="1">Spindle</location>
    </subcellularLocation>
</comment>